<keyword evidence="1" id="KW-0732">Signal</keyword>
<reference evidence="2" key="1">
    <citation type="submission" date="2022-03" db="EMBL/GenBank/DDBJ databases">
        <title>A functionally conserved STORR gene fusion in Papaver species that diverged 16.8 million years ago.</title>
        <authorList>
            <person name="Catania T."/>
        </authorList>
    </citation>
    <scope>NUCLEOTIDE SEQUENCE</scope>
    <source>
        <strain evidence="2">S-191538</strain>
    </source>
</reference>
<organism evidence="2 3">
    <name type="scientific">Papaver nudicaule</name>
    <name type="common">Iceland poppy</name>
    <dbReference type="NCBI Taxonomy" id="74823"/>
    <lineage>
        <taxon>Eukaryota</taxon>
        <taxon>Viridiplantae</taxon>
        <taxon>Streptophyta</taxon>
        <taxon>Embryophyta</taxon>
        <taxon>Tracheophyta</taxon>
        <taxon>Spermatophyta</taxon>
        <taxon>Magnoliopsida</taxon>
        <taxon>Ranunculales</taxon>
        <taxon>Papaveraceae</taxon>
        <taxon>Papaveroideae</taxon>
        <taxon>Papaver</taxon>
    </lineage>
</organism>
<keyword evidence="3" id="KW-1185">Reference proteome</keyword>
<feature type="chain" id="PRO_5041207152" evidence="1">
    <location>
        <begin position="29"/>
        <end position="92"/>
    </location>
</feature>
<accession>A0AA41VQK1</accession>
<dbReference type="Proteomes" id="UP001177140">
    <property type="component" value="Unassembled WGS sequence"/>
</dbReference>
<dbReference type="AlphaFoldDB" id="A0AA41VQK1"/>
<dbReference type="EMBL" id="JAJJMA010269318">
    <property type="protein sequence ID" value="MCL7045398.1"/>
    <property type="molecule type" value="Genomic_DNA"/>
</dbReference>
<proteinExistence type="predicted"/>
<evidence type="ECO:0000256" key="1">
    <source>
        <dbReference type="SAM" id="SignalP"/>
    </source>
</evidence>
<sequence>MDATKLNTTKKMFLFFVCCSLLIALHECTENIPRSSSFKEEKMTKNAVSADVDCYQMKCIDQEPCWCCIRPSTGSQQCLPTAASCKTVCNTI</sequence>
<gene>
    <name evidence="2" type="ORF">MKW94_009473</name>
</gene>
<protein>
    <submittedName>
        <fullName evidence="2">Uncharacterized protein</fullName>
    </submittedName>
</protein>
<name>A0AA41VQK1_PAPNU</name>
<feature type="signal peptide" evidence="1">
    <location>
        <begin position="1"/>
        <end position="28"/>
    </location>
</feature>
<evidence type="ECO:0000313" key="3">
    <source>
        <dbReference type="Proteomes" id="UP001177140"/>
    </source>
</evidence>
<evidence type="ECO:0000313" key="2">
    <source>
        <dbReference type="EMBL" id="MCL7045398.1"/>
    </source>
</evidence>
<comment type="caution">
    <text evidence="2">The sequence shown here is derived from an EMBL/GenBank/DDBJ whole genome shotgun (WGS) entry which is preliminary data.</text>
</comment>